<evidence type="ECO:0000256" key="5">
    <source>
        <dbReference type="PROSITE-ProRule" id="PRU00042"/>
    </source>
</evidence>
<gene>
    <name evidence="8" type="ORF">BCR35DRAFT_308112</name>
</gene>
<reference evidence="8 9" key="1">
    <citation type="submission" date="2016-07" db="EMBL/GenBank/DDBJ databases">
        <title>Pervasive Adenine N6-methylation of Active Genes in Fungi.</title>
        <authorList>
            <consortium name="DOE Joint Genome Institute"/>
            <person name="Mondo S.J."/>
            <person name="Dannebaum R.O."/>
            <person name="Kuo R.C."/>
            <person name="Labutti K."/>
            <person name="Haridas S."/>
            <person name="Kuo A."/>
            <person name="Salamov A."/>
            <person name="Ahrendt S.R."/>
            <person name="Lipzen A."/>
            <person name="Sullivan W."/>
            <person name="Andreopoulos W.B."/>
            <person name="Clum A."/>
            <person name="Lindquist E."/>
            <person name="Daum C."/>
            <person name="Ramamoorthy G.K."/>
            <person name="Gryganskyi A."/>
            <person name="Culley D."/>
            <person name="Magnuson J.K."/>
            <person name="James T.Y."/>
            <person name="O'Malley M.A."/>
            <person name="Stajich J.E."/>
            <person name="Spatafora J.W."/>
            <person name="Visel A."/>
            <person name="Grigoriev I.V."/>
        </authorList>
    </citation>
    <scope>NUCLEOTIDE SEQUENCE [LARGE SCALE GENOMIC DNA]</scope>
    <source>
        <strain evidence="8 9">62-1032</strain>
    </source>
</reference>
<dbReference type="GO" id="GO:0008270">
    <property type="term" value="F:zinc ion binding"/>
    <property type="evidence" value="ECO:0007669"/>
    <property type="project" value="UniProtKB-KW"/>
</dbReference>
<evidence type="ECO:0000259" key="7">
    <source>
        <dbReference type="PROSITE" id="PS50157"/>
    </source>
</evidence>
<dbReference type="PROSITE" id="PS50157">
    <property type="entry name" value="ZINC_FINGER_C2H2_2"/>
    <property type="match status" value="2"/>
</dbReference>
<accession>A0A1Y2EDG7</accession>
<evidence type="ECO:0000256" key="6">
    <source>
        <dbReference type="SAM" id="MobiDB-lite"/>
    </source>
</evidence>
<dbReference type="SUPFAM" id="SSF57667">
    <property type="entry name" value="beta-beta-alpha zinc fingers"/>
    <property type="match status" value="1"/>
</dbReference>
<feature type="compositionally biased region" description="Basic and acidic residues" evidence="6">
    <location>
        <begin position="33"/>
        <end position="45"/>
    </location>
</feature>
<dbReference type="InterPro" id="IPR036236">
    <property type="entry name" value="Znf_C2H2_sf"/>
</dbReference>
<dbReference type="GO" id="GO:0031519">
    <property type="term" value="C:PcG protein complex"/>
    <property type="evidence" value="ECO:0007669"/>
    <property type="project" value="TreeGrafter"/>
</dbReference>
<dbReference type="SMART" id="SM00355">
    <property type="entry name" value="ZnF_C2H2"/>
    <property type="match status" value="2"/>
</dbReference>
<feature type="domain" description="C2H2-type" evidence="7">
    <location>
        <begin position="259"/>
        <end position="288"/>
    </location>
</feature>
<evidence type="ECO:0000256" key="4">
    <source>
        <dbReference type="ARBA" id="ARBA00022833"/>
    </source>
</evidence>
<evidence type="ECO:0000313" key="9">
    <source>
        <dbReference type="Proteomes" id="UP000193467"/>
    </source>
</evidence>
<keyword evidence="2" id="KW-0677">Repeat</keyword>
<feature type="compositionally biased region" description="Low complexity" evidence="6">
    <location>
        <begin position="83"/>
        <end position="100"/>
    </location>
</feature>
<dbReference type="EMBL" id="MCGR01000057">
    <property type="protein sequence ID" value="ORY69306.1"/>
    <property type="molecule type" value="Genomic_DNA"/>
</dbReference>
<dbReference type="Proteomes" id="UP000193467">
    <property type="component" value="Unassembled WGS sequence"/>
</dbReference>
<evidence type="ECO:0000256" key="3">
    <source>
        <dbReference type="ARBA" id="ARBA00022771"/>
    </source>
</evidence>
<keyword evidence="4" id="KW-0862">Zinc</keyword>
<feature type="compositionally biased region" description="Basic and acidic residues" evidence="6">
    <location>
        <begin position="278"/>
        <end position="289"/>
    </location>
</feature>
<dbReference type="GO" id="GO:0005667">
    <property type="term" value="C:transcription regulator complex"/>
    <property type="evidence" value="ECO:0007669"/>
    <property type="project" value="TreeGrafter"/>
</dbReference>
<dbReference type="Gene3D" id="3.30.160.60">
    <property type="entry name" value="Classic Zinc Finger"/>
    <property type="match status" value="2"/>
</dbReference>
<organism evidence="8 9">
    <name type="scientific">Leucosporidium creatinivorum</name>
    <dbReference type="NCBI Taxonomy" id="106004"/>
    <lineage>
        <taxon>Eukaryota</taxon>
        <taxon>Fungi</taxon>
        <taxon>Dikarya</taxon>
        <taxon>Basidiomycota</taxon>
        <taxon>Pucciniomycotina</taxon>
        <taxon>Microbotryomycetes</taxon>
        <taxon>Leucosporidiales</taxon>
        <taxon>Leucosporidium</taxon>
    </lineage>
</organism>
<dbReference type="AlphaFoldDB" id="A0A1Y2EDG7"/>
<evidence type="ECO:0000256" key="1">
    <source>
        <dbReference type="ARBA" id="ARBA00022723"/>
    </source>
</evidence>
<feature type="compositionally biased region" description="Gly residues" evidence="6">
    <location>
        <begin position="200"/>
        <end position="214"/>
    </location>
</feature>
<name>A0A1Y2EDG7_9BASI</name>
<evidence type="ECO:0000313" key="8">
    <source>
        <dbReference type="EMBL" id="ORY69306.1"/>
    </source>
</evidence>
<feature type="compositionally biased region" description="Polar residues" evidence="6">
    <location>
        <begin position="60"/>
        <end position="70"/>
    </location>
</feature>
<keyword evidence="1" id="KW-0479">Metal-binding</keyword>
<dbReference type="GO" id="GO:0000785">
    <property type="term" value="C:chromatin"/>
    <property type="evidence" value="ECO:0007669"/>
    <property type="project" value="TreeGrafter"/>
</dbReference>
<dbReference type="Pfam" id="PF00096">
    <property type="entry name" value="zf-C2H2"/>
    <property type="match status" value="2"/>
</dbReference>
<feature type="compositionally biased region" description="Basic and acidic residues" evidence="6">
    <location>
        <begin position="149"/>
        <end position="160"/>
    </location>
</feature>
<dbReference type="GO" id="GO:0000978">
    <property type="term" value="F:RNA polymerase II cis-regulatory region sequence-specific DNA binding"/>
    <property type="evidence" value="ECO:0007669"/>
    <property type="project" value="TreeGrafter"/>
</dbReference>
<evidence type="ECO:0000256" key="2">
    <source>
        <dbReference type="ARBA" id="ARBA00022737"/>
    </source>
</evidence>
<feature type="compositionally biased region" description="Basic and acidic residues" evidence="6">
    <location>
        <begin position="247"/>
        <end position="256"/>
    </location>
</feature>
<sequence length="374" mass="40325">MEKGSVTSLHGWAPPFYPHGISHRHQPTAPDLAEERREQRPRGPGDDEEDGRYQRIFKLPNQSLHPTNSRSSFPPHQLPPLPLLNSPSPSASTSALPSPSGHGYAAPNYFYPSGPATYDWPQALPPMRLKPPTPPTVPTLAPPSYTGGWEDRHGVVRSPEEGDQAQFTSSVHALTNLASRGGGGGPSEPTEWSPSNESGSGEGSVGKNGKGNARGKGQERKTYASTDSEEGEIDGIKSKKRKRRRKANEQPRDAAKRRFTCQADGCGKSFARPSALSTHERSHSKEKPHVCPFPTCGRPFAVPSNLRRHQKVYNHFVDALASPSQDPTEGLPALSDYDTTAQDHQAVPVSQGGASGLLLLSHAPALFPANTTSE</sequence>
<dbReference type="InterPro" id="IPR013087">
    <property type="entry name" value="Znf_C2H2_type"/>
</dbReference>
<dbReference type="PANTHER" id="PTHR14003">
    <property type="entry name" value="TRANSCRIPTIONAL REPRESSOR PROTEIN YY"/>
    <property type="match status" value="1"/>
</dbReference>
<dbReference type="PANTHER" id="PTHR14003:SF20">
    <property type="entry name" value="FINGER DOMAIN PROTEIN, PUTATIVE (AFU_ORTHOLOGUE AFUA_4G10380)-RELATED"/>
    <property type="match status" value="1"/>
</dbReference>
<dbReference type="OrthoDB" id="6077919at2759"/>
<comment type="caution">
    <text evidence="8">The sequence shown here is derived from an EMBL/GenBank/DDBJ whole genome shotgun (WGS) entry which is preliminary data.</text>
</comment>
<protein>
    <recommendedName>
        <fullName evidence="7">C2H2-type domain-containing protein</fullName>
    </recommendedName>
</protein>
<feature type="domain" description="C2H2-type" evidence="7">
    <location>
        <begin position="289"/>
        <end position="315"/>
    </location>
</feature>
<keyword evidence="3 5" id="KW-0863">Zinc-finger</keyword>
<dbReference type="STRING" id="106004.A0A1Y2EDG7"/>
<feature type="region of interest" description="Disordered" evidence="6">
    <location>
        <begin position="1"/>
        <end position="296"/>
    </location>
</feature>
<proteinExistence type="predicted"/>
<feature type="compositionally biased region" description="Pro residues" evidence="6">
    <location>
        <begin position="128"/>
        <end position="141"/>
    </location>
</feature>
<dbReference type="GO" id="GO:0000981">
    <property type="term" value="F:DNA-binding transcription factor activity, RNA polymerase II-specific"/>
    <property type="evidence" value="ECO:0007669"/>
    <property type="project" value="TreeGrafter"/>
</dbReference>
<keyword evidence="9" id="KW-1185">Reference proteome</keyword>
<feature type="compositionally biased region" description="Polar residues" evidence="6">
    <location>
        <begin position="165"/>
        <end position="178"/>
    </location>
</feature>
<dbReference type="InParanoid" id="A0A1Y2EDG7"/>
<dbReference type="PROSITE" id="PS00028">
    <property type="entry name" value="ZINC_FINGER_C2H2_1"/>
    <property type="match status" value="2"/>
</dbReference>